<comment type="caution">
    <text evidence="5">Lacks conserved residue(s) required for the propagation of feature annotation.</text>
</comment>
<evidence type="ECO:0000313" key="7">
    <source>
        <dbReference type="EMBL" id="NCS59378.1"/>
    </source>
</evidence>
<dbReference type="Proteomes" id="UP000799330">
    <property type="component" value="Unassembled WGS sequence"/>
</dbReference>
<keyword evidence="3" id="KW-0378">Hydrolase</keyword>
<feature type="domain" description="Peptidase S8/S53" evidence="6">
    <location>
        <begin position="4"/>
        <end position="215"/>
    </location>
</feature>
<evidence type="ECO:0000256" key="2">
    <source>
        <dbReference type="ARBA" id="ARBA00022670"/>
    </source>
</evidence>
<dbReference type="PRINTS" id="PR00723">
    <property type="entry name" value="SUBTILISIN"/>
</dbReference>
<dbReference type="InterPro" id="IPR022398">
    <property type="entry name" value="Peptidase_S8_His-AS"/>
</dbReference>
<comment type="similarity">
    <text evidence="1 5">Belongs to the peptidase S8 family.</text>
</comment>
<dbReference type="PROSITE" id="PS00137">
    <property type="entry name" value="SUBTILASE_HIS"/>
    <property type="match status" value="1"/>
</dbReference>
<evidence type="ECO:0000256" key="3">
    <source>
        <dbReference type="ARBA" id="ARBA00022801"/>
    </source>
</evidence>
<dbReference type="InterPro" id="IPR036852">
    <property type="entry name" value="Peptidase_S8/S53_dom_sf"/>
</dbReference>
<proteinExistence type="inferred from homology"/>
<dbReference type="PROSITE" id="PS51892">
    <property type="entry name" value="SUBTILASE"/>
    <property type="match status" value="1"/>
</dbReference>
<dbReference type="SUPFAM" id="SSF52743">
    <property type="entry name" value="Subtilisin-like"/>
    <property type="match status" value="1"/>
</dbReference>
<comment type="caution">
    <text evidence="7">The sequence shown here is derived from an EMBL/GenBank/DDBJ whole genome shotgun (WGS) entry which is preliminary data.</text>
</comment>
<dbReference type="PANTHER" id="PTHR43806:SF11">
    <property type="entry name" value="CEREVISIN-RELATED"/>
    <property type="match status" value="1"/>
</dbReference>
<dbReference type="PANTHER" id="PTHR43806">
    <property type="entry name" value="PEPTIDASE S8"/>
    <property type="match status" value="1"/>
</dbReference>
<dbReference type="GO" id="GO:0004252">
    <property type="term" value="F:serine-type endopeptidase activity"/>
    <property type="evidence" value="ECO:0007669"/>
    <property type="project" value="InterPro"/>
</dbReference>
<dbReference type="InterPro" id="IPR015500">
    <property type="entry name" value="Peptidase_S8_subtilisin-rel"/>
</dbReference>
<dbReference type="Gene3D" id="3.40.50.200">
    <property type="entry name" value="Peptidase S8/S53 domain"/>
    <property type="match status" value="1"/>
</dbReference>
<evidence type="ECO:0000256" key="4">
    <source>
        <dbReference type="ARBA" id="ARBA00022825"/>
    </source>
</evidence>
<name>A0A966L6Z5_MICAE</name>
<protein>
    <submittedName>
        <fullName evidence="7">S8 family serine peptidase</fullName>
    </submittedName>
</protein>
<sequence>MFDDVYGWNFANGNNNTLDGNRHGTHVAGTIAAGNNGFGATGVAYNSRIMPVKVLSDSGSGSYSGVAQGIRYAVDNGADVINMSLGGGSTDSAVQSALQYASSRGVIVVMAAGNEGAAQPGYPASSATFWGLAVGAVNSSNQMASFSNRAGSNSSMMYVTAPGVQVYSTLPNGSYGFLSGTSMAAPHVAGVVALMLNANPNLTDAQVRQIITATAGNVA</sequence>
<dbReference type="InterPro" id="IPR050131">
    <property type="entry name" value="Peptidase_S8_subtilisin-like"/>
</dbReference>
<accession>A0A966L6Z5</accession>
<keyword evidence="4" id="KW-0720">Serine protease</keyword>
<dbReference type="GO" id="GO:0006508">
    <property type="term" value="P:proteolysis"/>
    <property type="evidence" value="ECO:0007669"/>
    <property type="project" value="UniProtKB-KW"/>
</dbReference>
<organism evidence="7 8">
    <name type="scientific">Microcystis aeruginosa G11-04</name>
    <dbReference type="NCBI Taxonomy" id="2685956"/>
    <lineage>
        <taxon>Bacteria</taxon>
        <taxon>Bacillati</taxon>
        <taxon>Cyanobacteriota</taxon>
        <taxon>Cyanophyceae</taxon>
        <taxon>Oscillatoriophycideae</taxon>
        <taxon>Chroococcales</taxon>
        <taxon>Microcystaceae</taxon>
        <taxon>Microcystis</taxon>
    </lineage>
</organism>
<dbReference type="Pfam" id="PF00082">
    <property type="entry name" value="Peptidase_S8"/>
    <property type="match status" value="1"/>
</dbReference>
<dbReference type="EMBL" id="JAADAI010000434">
    <property type="protein sequence ID" value="NCS59378.1"/>
    <property type="molecule type" value="Genomic_DNA"/>
</dbReference>
<evidence type="ECO:0000313" key="8">
    <source>
        <dbReference type="Proteomes" id="UP000799330"/>
    </source>
</evidence>
<dbReference type="PROSITE" id="PS00138">
    <property type="entry name" value="SUBTILASE_SER"/>
    <property type="match status" value="1"/>
</dbReference>
<reference evidence="7" key="1">
    <citation type="journal article" date="2019" name="Mol. Ecol.">
        <title>Genome evolution and host-microbiome shifts correspond with intraspecific niche divergence within harmful algal bloom-forming Microcystis aeruginosa.</title>
        <authorList>
            <person name="Jackrel S.L."/>
            <person name="White J.D."/>
            <person name="Evans J.T."/>
            <person name="Buffin K."/>
            <person name="Hayden K."/>
            <person name="Sarnelle O."/>
            <person name="Denef V.J."/>
        </authorList>
    </citation>
    <scope>NUCLEOTIDE SEQUENCE</scope>
    <source>
        <strain evidence="7">G11-04</strain>
    </source>
</reference>
<evidence type="ECO:0000256" key="1">
    <source>
        <dbReference type="ARBA" id="ARBA00011073"/>
    </source>
</evidence>
<gene>
    <name evidence="7" type="ORF">GPJ16_22115</name>
</gene>
<evidence type="ECO:0000256" key="5">
    <source>
        <dbReference type="PROSITE-ProRule" id="PRU01240"/>
    </source>
</evidence>
<dbReference type="InterPro" id="IPR023828">
    <property type="entry name" value="Peptidase_S8_Ser-AS"/>
</dbReference>
<evidence type="ECO:0000259" key="6">
    <source>
        <dbReference type="Pfam" id="PF00082"/>
    </source>
</evidence>
<keyword evidence="2" id="KW-0645">Protease</keyword>
<dbReference type="InterPro" id="IPR000209">
    <property type="entry name" value="Peptidase_S8/S53_dom"/>
</dbReference>
<dbReference type="AlphaFoldDB" id="A0A966L6Z5"/>